<dbReference type="AlphaFoldDB" id="A0A1R2CYQ4"/>
<proteinExistence type="predicted"/>
<organism evidence="1 2">
    <name type="scientific">Stentor coeruleus</name>
    <dbReference type="NCBI Taxonomy" id="5963"/>
    <lineage>
        <taxon>Eukaryota</taxon>
        <taxon>Sar</taxon>
        <taxon>Alveolata</taxon>
        <taxon>Ciliophora</taxon>
        <taxon>Postciliodesmatophora</taxon>
        <taxon>Heterotrichea</taxon>
        <taxon>Heterotrichida</taxon>
        <taxon>Stentoridae</taxon>
        <taxon>Stentor</taxon>
    </lineage>
</organism>
<comment type="caution">
    <text evidence="1">The sequence shown here is derived from an EMBL/GenBank/DDBJ whole genome shotgun (WGS) entry which is preliminary data.</text>
</comment>
<reference evidence="1 2" key="1">
    <citation type="submission" date="2016-11" db="EMBL/GenBank/DDBJ databases">
        <title>The macronuclear genome of Stentor coeruleus: a giant cell with tiny introns.</title>
        <authorList>
            <person name="Slabodnick M."/>
            <person name="Ruby J.G."/>
            <person name="Reiff S.B."/>
            <person name="Swart E.C."/>
            <person name="Gosai S."/>
            <person name="Prabakaran S."/>
            <person name="Witkowska E."/>
            <person name="Larue G.E."/>
            <person name="Fisher S."/>
            <person name="Freeman R.M."/>
            <person name="Gunawardena J."/>
            <person name="Chu W."/>
            <person name="Stover N.A."/>
            <person name="Gregory B.D."/>
            <person name="Nowacki M."/>
            <person name="Derisi J."/>
            <person name="Roy S.W."/>
            <person name="Marshall W.F."/>
            <person name="Sood P."/>
        </authorList>
    </citation>
    <scope>NUCLEOTIDE SEQUENCE [LARGE SCALE GENOMIC DNA]</scope>
    <source>
        <strain evidence="1">WM001</strain>
    </source>
</reference>
<evidence type="ECO:0000313" key="1">
    <source>
        <dbReference type="EMBL" id="OMJ94137.1"/>
    </source>
</evidence>
<evidence type="ECO:0000313" key="2">
    <source>
        <dbReference type="Proteomes" id="UP000187209"/>
    </source>
</evidence>
<gene>
    <name evidence="1" type="ORF">SteCoe_2775</name>
</gene>
<keyword evidence="2" id="KW-1185">Reference proteome</keyword>
<accession>A0A1R2CYQ4</accession>
<protein>
    <submittedName>
        <fullName evidence="1">Uncharacterized protein</fullName>
    </submittedName>
</protein>
<sequence length="161" mass="19191">MDVEELLKCLETLGIHLNTKSDIQGSYLGVLEEVSIKIQKVSRNLNGFNETTSAIEIQCYERYLSSLSLLIIRENTSYVMHLLRLLQKRIKFYAKFCCHRISKENYEKIIGIIKICKRIENDMRHKKSYFGENHDFWILLYRIIKYENILRIQCGMYLDNE</sequence>
<dbReference type="Proteomes" id="UP000187209">
    <property type="component" value="Unassembled WGS sequence"/>
</dbReference>
<dbReference type="EMBL" id="MPUH01000031">
    <property type="protein sequence ID" value="OMJ94137.1"/>
    <property type="molecule type" value="Genomic_DNA"/>
</dbReference>
<name>A0A1R2CYQ4_9CILI</name>